<keyword evidence="2" id="KW-1185">Reference proteome</keyword>
<organism evidence="1 2">
    <name type="scientific">Gigaspora margarita</name>
    <dbReference type="NCBI Taxonomy" id="4874"/>
    <lineage>
        <taxon>Eukaryota</taxon>
        <taxon>Fungi</taxon>
        <taxon>Fungi incertae sedis</taxon>
        <taxon>Mucoromycota</taxon>
        <taxon>Glomeromycotina</taxon>
        <taxon>Glomeromycetes</taxon>
        <taxon>Diversisporales</taxon>
        <taxon>Gigasporaceae</taxon>
        <taxon>Gigaspora</taxon>
    </lineage>
</organism>
<dbReference type="Proteomes" id="UP000789901">
    <property type="component" value="Unassembled WGS sequence"/>
</dbReference>
<dbReference type="EMBL" id="CAJVQB010059124">
    <property type="protein sequence ID" value="CAG8838847.1"/>
    <property type="molecule type" value="Genomic_DNA"/>
</dbReference>
<feature type="non-terminal residue" evidence="1">
    <location>
        <position position="1"/>
    </location>
</feature>
<comment type="caution">
    <text evidence="1">The sequence shown here is derived from an EMBL/GenBank/DDBJ whole genome shotgun (WGS) entry which is preliminary data.</text>
</comment>
<sequence length="46" mass="5528">ELLNKAIDIEFKKESEKGIENPKHVEDKKKLQILKREIDIKRQKII</sequence>
<evidence type="ECO:0000313" key="2">
    <source>
        <dbReference type="Proteomes" id="UP000789901"/>
    </source>
</evidence>
<proteinExistence type="predicted"/>
<evidence type="ECO:0000313" key="1">
    <source>
        <dbReference type="EMBL" id="CAG8838847.1"/>
    </source>
</evidence>
<accession>A0ABN7WRA8</accession>
<gene>
    <name evidence="1" type="ORF">GMARGA_LOCUS34180</name>
</gene>
<feature type="non-terminal residue" evidence="1">
    <location>
        <position position="46"/>
    </location>
</feature>
<protein>
    <submittedName>
        <fullName evidence="1">43953_t:CDS:1</fullName>
    </submittedName>
</protein>
<name>A0ABN7WRA8_GIGMA</name>
<reference evidence="1 2" key="1">
    <citation type="submission" date="2021-06" db="EMBL/GenBank/DDBJ databases">
        <authorList>
            <person name="Kallberg Y."/>
            <person name="Tangrot J."/>
            <person name="Rosling A."/>
        </authorList>
    </citation>
    <scope>NUCLEOTIDE SEQUENCE [LARGE SCALE GENOMIC DNA]</scope>
    <source>
        <strain evidence="1 2">120-4 pot B 10/14</strain>
    </source>
</reference>